<dbReference type="GO" id="GO:0016791">
    <property type="term" value="F:phosphatase activity"/>
    <property type="evidence" value="ECO:0007669"/>
    <property type="project" value="TreeGrafter"/>
</dbReference>
<dbReference type="RefSeq" id="WP_034987277.1">
    <property type="nucleotide sequence ID" value="NZ_AYZF01000017.1"/>
</dbReference>
<dbReference type="NCBIfam" id="TIGR01484">
    <property type="entry name" value="HAD-SF-IIB"/>
    <property type="match status" value="1"/>
</dbReference>
<dbReference type="SUPFAM" id="SSF56784">
    <property type="entry name" value="HAD-like"/>
    <property type="match status" value="1"/>
</dbReference>
<comment type="caution">
    <text evidence="1">The sequence shown here is derived from an EMBL/GenBank/DDBJ whole genome shotgun (WGS) entry which is preliminary data.</text>
</comment>
<dbReference type="Gene3D" id="3.30.1240.10">
    <property type="match status" value="1"/>
</dbReference>
<dbReference type="InterPro" id="IPR036412">
    <property type="entry name" value="HAD-like_sf"/>
</dbReference>
<dbReference type="Proteomes" id="UP000050961">
    <property type="component" value="Unassembled WGS sequence"/>
</dbReference>
<dbReference type="Pfam" id="PF08282">
    <property type="entry name" value="Hydrolase_3"/>
    <property type="match status" value="1"/>
</dbReference>
<reference evidence="1 2" key="1">
    <citation type="journal article" date="2015" name="Genome Announc.">
        <title>Expanding the biotechnology potential of lactobacilli through comparative genomics of 213 strains and associated genera.</title>
        <authorList>
            <person name="Sun Z."/>
            <person name="Harris H.M."/>
            <person name="McCann A."/>
            <person name="Guo C."/>
            <person name="Argimon S."/>
            <person name="Zhang W."/>
            <person name="Yang X."/>
            <person name="Jeffery I.B."/>
            <person name="Cooney J.C."/>
            <person name="Kagawa T.F."/>
            <person name="Liu W."/>
            <person name="Song Y."/>
            <person name="Salvetti E."/>
            <person name="Wrobel A."/>
            <person name="Rasinkangas P."/>
            <person name="Parkhill J."/>
            <person name="Rea M.C."/>
            <person name="O'Sullivan O."/>
            <person name="Ritari J."/>
            <person name="Douillard F.P."/>
            <person name="Paul Ross R."/>
            <person name="Yang R."/>
            <person name="Briner A.E."/>
            <person name="Felis G.E."/>
            <person name="de Vos W.M."/>
            <person name="Barrangou R."/>
            <person name="Klaenhammer T.R."/>
            <person name="Caufield P.W."/>
            <person name="Cui Y."/>
            <person name="Zhang H."/>
            <person name="O'Toole P.W."/>
        </authorList>
    </citation>
    <scope>NUCLEOTIDE SEQUENCE [LARGE SCALE GENOMIC DNA]</scope>
    <source>
        <strain evidence="1 2">DSM 21376</strain>
    </source>
</reference>
<dbReference type="InterPro" id="IPR023214">
    <property type="entry name" value="HAD_sf"/>
</dbReference>
<dbReference type="GO" id="GO:0000287">
    <property type="term" value="F:magnesium ion binding"/>
    <property type="evidence" value="ECO:0007669"/>
    <property type="project" value="TreeGrafter"/>
</dbReference>
<keyword evidence="2" id="KW-1185">Reference proteome</keyword>
<dbReference type="Gene3D" id="3.40.50.1000">
    <property type="entry name" value="HAD superfamily/HAD-like"/>
    <property type="match status" value="1"/>
</dbReference>
<evidence type="ECO:0000313" key="2">
    <source>
        <dbReference type="Proteomes" id="UP000050961"/>
    </source>
</evidence>
<protein>
    <recommendedName>
        <fullName evidence="3">HAD superfamily hydrolase</fullName>
    </recommendedName>
</protein>
<dbReference type="PATRIC" id="fig|1423806.3.peg.2264"/>
<dbReference type="EMBL" id="AYZF01000017">
    <property type="protein sequence ID" value="KRN05652.1"/>
    <property type="molecule type" value="Genomic_DNA"/>
</dbReference>
<dbReference type="AlphaFoldDB" id="A0A023CV31"/>
<proteinExistence type="predicted"/>
<gene>
    <name evidence="1" type="ORF">FD15_GL002216</name>
</gene>
<evidence type="ECO:0008006" key="3">
    <source>
        <dbReference type="Google" id="ProtNLM"/>
    </source>
</evidence>
<evidence type="ECO:0000313" key="1">
    <source>
        <dbReference type="EMBL" id="KRN05652.1"/>
    </source>
</evidence>
<accession>A0A023CV31</accession>
<dbReference type="SFLD" id="SFLDG01140">
    <property type="entry name" value="C2.B:_Phosphomannomutase_and_P"/>
    <property type="match status" value="1"/>
</dbReference>
<dbReference type="OrthoDB" id="9814970at2"/>
<dbReference type="PANTHER" id="PTHR10000:SF53">
    <property type="entry name" value="5-AMINO-6-(5-PHOSPHO-D-RIBITYLAMINO)URACIL PHOSPHATASE YBJI-RELATED"/>
    <property type="match status" value="1"/>
</dbReference>
<dbReference type="STRING" id="1423806.FD15_GL002216"/>
<dbReference type="InterPro" id="IPR006379">
    <property type="entry name" value="HAD-SF_hydro_IIB"/>
</dbReference>
<dbReference type="SFLD" id="SFLDS00003">
    <property type="entry name" value="Haloacid_Dehalogenase"/>
    <property type="match status" value="1"/>
</dbReference>
<dbReference type="GO" id="GO:0005829">
    <property type="term" value="C:cytosol"/>
    <property type="evidence" value="ECO:0007669"/>
    <property type="project" value="TreeGrafter"/>
</dbReference>
<dbReference type="PANTHER" id="PTHR10000">
    <property type="entry name" value="PHOSPHOSERINE PHOSPHATASE"/>
    <property type="match status" value="1"/>
</dbReference>
<dbReference type="eggNOG" id="COG0561">
    <property type="taxonomic scope" value="Bacteria"/>
</dbReference>
<name>A0A023CV31_9LACO</name>
<organism evidence="1 2">
    <name type="scientific">Liquorilactobacillus sucicola DSM 21376 = JCM 15457</name>
    <dbReference type="NCBI Taxonomy" id="1423806"/>
    <lineage>
        <taxon>Bacteria</taxon>
        <taxon>Bacillati</taxon>
        <taxon>Bacillota</taxon>
        <taxon>Bacilli</taxon>
        <taxon>Lactobacillales</taxon>
        <taxon>Lactobacillaceae</taxon>
        <taxon>Liquorilactobacillus</taxon>
    </lineage>
</organism>
<sequence length="277" mass="31196">MNIKMIAVDMDGTFLNDNNTYDWKRFEKIFEYLKQRGIHFVAASGSQFQRLQGQFAPFANEIDYISQNGSLVHCGSQLEISNPLQVTDYVDLLKELKKNFSSKDLVMKITAGLEYIYAEKNLSAPYIDRLKRYYSAIKSVSSLEHLAALENNEDQLIKVGVTFAPDIDFETASAKLRSLLPKSLASLDSGFNTHLIGPASVDKKTGIRYLQEKYQIRDDEIMTFGDNENDIGMLSLTPYSFAMNNATARIKKAAKNTTVYDNNHAGVLDTLEKILMG</sequence>